<comment type="subcellular location">
    <subcellularLocation>
        <location evidence="1">Mitochondrion membrane</location>
        <topology evidence="1">Multi-pass membrane protein</topology>
    </subcellularLocation>
</comment>
<dbReference type="PANTHER" id="PTHR45624">
    <property type="entry name" value="MITOCHONDRIAL BASIC AMINO ACIDS TRANSPORTER-RELATED"/>
    <property type="match status" value="1"/>
</dbReference>
<evidence type="ECO:0000256" key="4">
    <source>
        <dbReference type="ARBA" id="ARBA00022692"/>
    </source>
</evidence>
<keyword evidence="5" id="KW-0677">Repeat</keyword>
<accession>W4G0T8</accession>
<dbReference type="EMBL" id="KI913153">
    <property type="protein sequence ID" value="ETV72639.1"/>
    <property type="molecule type" value="Genomic_DNA"/>
</dbReference>
<evidence type="ECO:0000256" key="1">
    <source>
        <dbReference type="ARBA" id="ARBA00004225"/>
    </source>
</evidence>
<feature type="repeat" description="Solcar" evidence="9">
    <location>
        <begin position="113"/>
        <end position="204"/>
    </location>
</feature>
<dbReference type="InterPro" id="IPR018108">
    <property type="entry name" value="MCP_transmembrane"/>
</dbReference>
<feature type="repeat" description="Solcar" evidence="9">
    <location>
        <begin position="217"/>
        <end position="302"/>
    </location>
</feature>
<reference evidence="11" key="1">
    <citation type="submission" date="2013-12" db="EMBL/GenBank/DDBJ databases">
        <title>The Genome Sequence of Aphanomyces astaci APO3.</title>
        <authorList>
            <consortium name="The Broad Institute Genomics Platform"/>
            <person name="Russ C."/>
            <person name="Tyler B."/>
            <person name="van West P."/>
            <person name="Dieguez-Uribeondo J."/>
            <person name="Young S.K."/>
            <person name="Zeng Q."/>
            <person name="Gargeya S."/>
            <person name="Fitzgerald M."/>
            <person name="Abouelleil A."/>
            <person name="Alvarado L."/>
            <person name="Chapman S.B."/>
            <person name="Gainer-Dewar J."/>
            <person name="Goldberg J."/>
            <person name="Griggs A."/>
            <person name="Gujja S."/>
            <person name="Hansen M."/>
            <person name="Howarth C."/>
            <person name="Imamovic A."/>
            <person name="Ireland A."/>
            <person name="Larimer J."/>
            <person name="McCowan C."/>
            <person name="Murphy C."/>
            <person name="Pearson M."/>
            <person name="Poon T.W."/>
            <person name="Priest M."/>
            <person name="Roberts A."/>
            <person name="Saif S."/>
            <person name="Shea T."/>
            <person name="Sykes S."/>
            <person name="Wortman J."/>
            <person name="Nusbaum C."/>
            <person name="Birren B."/>
        </authorList>
    </citation>
    <scope>NUCLEOTIDE SEQUENCE [LARGE SCALE GENOMIC DNA]</scope>
    <source>
        <strain evidence="11">APO3</strain>
    </source>
</reference>
<dbReference type="Pfam" id="PF00294">
    <property type="entry name" value="PfkB"/>
    <property type="match status" value="1"/>
</dbReference>
<protein>
    <recommendedName>
        <fullName evidence="10">Carbohydrate kinase PfkB domain-containing protein</fullName>
    </recommendedName>
</protein>
<organism evidence="11">
    <name type="scientific">Aphanomyces astaci</name>
    <name type="common">Crayfish plague agent</name>
    <dbReference type="NCBI Taxonomy" id="112090"/>
    <lineage>
        <taxon>Eukaryota</taxon>
        <taxon>Sar</taxon>
        <taxon>Stramenopiles</taxon>
        <taxon>Oomycota</taxon>
        <taxon>Saprolegniomycetes</taxon>
        <taxon>Saprolegniales</taxon>
        <taxon>Verrucalvaceae</taxon>
        <taxon>Aphanomyces</taxon>
    </lineage>
</organism>
<dbReference type="SUPFAM" id="SSF103506">
    <property type="entry name" value="Mitochondrial carrier"/>
    <property type="match status" value="1"/>
</dbReference>
<dbReference type="InterPro" id="IPR011611">
    <property type="entry name" value="PfkB_dom"/>
</dbReference>
<dbReference type="GeneID" id="20814384"/>
<name>W4G0T8_APHAT</name>
<evidence type="ECO:0000256" key="7">
    <source>
        <dbReference type="ARBA" id="ARBA00023128"/>
    </source>
</evidence>
<feature type="repeat" description="Solcar" evidence="9">
    <location>
        <begin position="22"/>
        <end position="106"/>
    </location>
</feature>
<evidence type="ECO:0000256" key="8">
    <source>
        <dbReference type="ARBA" id="ARBA00023136"/>
    </source>
</evidence>
<dbReference type="VEuPathDB" id="FungiDB:H257_12388"/>
<dbReference type="OrthoDB" id="193856at2759"/>
<dbReference type="InterPro" id="IPR023395">
    <property type="entry name" value="MCP_dom_sf"/>
</dbReference>
<dbReference type="PANTHER" id="PTHR45624:SF10">
    <property type="entry name" value="SLC (SOLUTE CARRIER) HOMOLOG"/>
    <property type="match status" value="1"/>
</dbReference>
<evidence type="ECO:0000256" key="2">
    <source>
        <dbReference type="ARBA" id="ARBA00006375"/>
    </source>
</evidence>
<evidence type="ECO:0000313" key="11">
    <source>
        <dbReference type="EMBL" id="ETV72639.1"/>
    </source>
</evidence>
<evidence type="ECO:0000256" key="6">
    <source>
        <dbReference type="ARBA" id="ARBA00022989"/>
    </source>
</evidence>
<dbReference type="PROSITE" id="PS50920">
    <property type="entry name" value="SOLCAR"/>
    <property type="match status" value="3"/>
</dbReference>
<keyword evidence="6" id="KW-1133">Transmembrane helix</keyword>
<proteinExistence type="inferred from homology"/>
<keyword evidence="4 9" id="KW-0812">Transmembrane</keyword>
<sequence length="612" mass="66114">MGHEAVNDPAIEATQTYASAVKRAAIDYAAGCLGGVMGIIVGQPFDTIKVRLQTHGAHYTSPWHCARHTVQHEGVRGLFKGLASPLVGSVPINALVFGVHGSTLRALDSAAMPSLSSVFYAGSIAGFVQSFVVAPTDLVKCQLQVQDGFQRGGRRTFAGPMDCIRHITATHGARGMFQGLWPTILRDTFSYGVYFYVYEATLRHLEARREALNATSQQAASMLFAGGCAGVVSWTIIYPLDVVKSVIQSQPSTSDLGLVRHAHTLYREHGWRVFTKGLGTTILRIATIDVINTIPEYPAEDSKIRATSSRRSRGGNGTNVLVVCAQIGAFDSLHWMGVLVNPETNGDAKFICDELHGQYGIHVDHCQVVASGGMPTSYIMASDASGSRTIFHHRDLAELSVDHFASRVPLVQGTVSWTHFECRDAAATPAMLRLARPVMPIISLEVEAPRHDWSLVKSLMVPLADYVFVSQGYITSLGYPSATSFLQSFAQEYTASVVPTSSRTDNDDRWDVHRYLKAMICPWGSHGAFVWIVPSNPTVGKGDTLHIPVLPVESVVDSVGAGDAFVAATISSLHRGNSVVDSVAYGCDVGRLKCVQVGLHFDPCSLKTSCPK</sequence>
<gene>
    <name evidence="11" type="ORF">H257_12388</name>
</gene>
<dbReference type="InterPro" id="IPR050567">
    <property type="entry name" value="Mitochondrial_Carrier"/>
</dbReference>
<evidence type="ECO:0000256" key="5">
    <source>
        <dbReference type="ARBA" id="ARBA00022737"/>
    </source>
</evidence>
<dbReference type="AlphaFoldDB" id="W4G0T8"/>
<dbReference type="GO" id="GO:0022857">
    <property type="term" value="F:transmembrane transporter activity"/>
    <property type="evidence" value="ECO:0007669"/>
    <property type="project" value="TreeGrafter"/>
</dbReference>
<dbReference type="Gene3D" id="3.40.1190.20">
    <property type="match status" value="1"/>
</dbReference>
<dbReference type="RefSeq" id="XP_009837867.1">
    <property type="nucleotide sequence ID" value="XM_009839565.1"/>
</dbReference>
<dbReference type="GO" id="GO:0031966">
    <property type="term" value="C:mitochondrial membrane"/>
    <property type="evidence" value="ECO:0007669"/>
    <property type="project" value="UniProtKB-SubCell"/>
</dbReference>
<evidence type="ECO:0000259" key="10">
    <source>
        <dbReference type="Pfam" id="PF00294"/>
    </source>
</evidence>
<comment type="similarity">
    <text evidence="2">Belongs to the mitochondrial carrier (TC 2.A.29) family.</text>
</comment>
<feature type="domain" description="Carbohydrate kinase PfkB" evidence="10">
    <location>
        <begin position="527"/>
        <end position="598"/>
    </location>
</feature>
<keyword evidence="8 9" id="KW-0472">Membrane</keyword>
<dbReference type="Pfam" id="PF00153">
    <property type="entry name" value="Mito_carr"/>
    <property type="match status" value="3"/>
</dbReference>
<dbReference type="InterPro" id="IPR029056">
    <property type="entry name" value="Ribokinase-like"/>
</dbReference>
<evidence type="ECO:0000256" key="9">
    <source>
        <dbReference type="PROSITE-ProRule" id="PRU00282"/>
    </source>
</evidence>
<keyword evidence="3" id="KW-0813">Transport</keyword>
<evidence type="ECO:0000256" key="3">
    <source>
        <dbReference type="ARBA" id="ARBA00022448"/>
    </source>
</evidence>
<dbReference type="SUPFAM" id="SSF53613">
    <property type="entry name" value="Ribokinase-like"/>
    <property type="match status" value="1"/>
</dbReference>
<dbReference type="Gene3D" id="1.50.40.10">
    <property type="entry name" value="Mitochondrial carrier domain"/>
    <property type="match status" value="2"/>
</dbReference>
<keyword evidence="7" id="KW-0496">Mitochondrion</keyword>